<organism evidence="3 4">
    <name type="scientific">Symbiodinium natans</name>
    <dbReference type="NCBI Taxonomy" id="878477"/>
    <lineage>
        <taxon>Eukaryota</taxon>
        <taxon>Sar</taxon>
        <taxon>Alveolata</taxon>
        <taxon>Dinophyceae</taxon>
        <taxon>Suessiales</taxon>
        <taxon>Symbiodiniaceae</taxon>
        <taxon>Symbiodinium</taxon>
    </lineage>
</organism>
<dbReference type="PROSITE" id="PS50020">
    <property type="entry name" value="WW_DOMAIN_2"/>
    <property type="match status" value="1"/>
</dbReference>
<dbReference type="Proteomes" id="UP000604046">
    <property type="component" value="Unassembled WGS sequence"/>
</dbReference>
<dbReference type="Gene3D" id="2.20.70.10">
    <property type="match status" value="1"/>
</dbReference>
<evidence type="ECO:0000313" key="3">
    <source>
        <dbReference type="EMBL" id="CAE7588491.1"/>
    </source>
</evidence>
<feature type="domain" description="WW" evidence="2">
    <location>
        <begin position="276"/>
        <end position="318"/>
    </location>
</feature>
<dbReference type="InterPro" id="IPR001202">
    <property type="entry name" value="WW_dom"/>
</dbReference>
<dbReference type="OrthoDB" id="191651at2759"/>
<dbReference type="AlphaFoldDB" id="A0A812UPU2"/>
<proteinExistence type="predicted"/>
<evidence type="ECO:0000256" key="1">
    <source>
        <dbReference type="SAM" id="MobiDB-lite"/>
    </source>
</evidence>
<dbReference type="InterPro" id="IPR036020">
    <property type="entry name" value="WW_dom_sf"/>
</dbReference>
<evidence type="ECO:0000313" key="4">
    <source>
        <dbReference type="Proteomes" id="UP000604046"/>
    </source>
</evidence>
<keyword evidence="4" id="KW-1185">Reference proteome</keyword>
<dbReference type="CDD" id="cd00201">
    <property type="entry name" value="WW"/>
    <property type="match status" value="1"/>
</dbReference>
<feature type="region of interest" description="Disordered" evidence="1">
    <location>
        <begin position="378"/>
        <end position="400"/>
    </location>
</feature>
<dbReference type="SUPFAM" id="SSF51045">
    <property type="entry name" value="WW domain"/>
    <property type="match status" value="1"/>
</dbReference>
<comment type="caution">
    <text evidence="3">The sequence shown here is derived from an EMBL/GenBank/DDBJ whole genome shotgun (WGS) entry which is preliminary data.</text>
</comment>
<reference evidence="3" key="1">
    <citation type="submission" date="2021-02" db="EMBL/GenBank/DDBJ databases">
        <authorList>
            <person name="Dougan E. K."/>
            <person name="Rhodes N."/>
            <person name="Thang M."/>
            <person name="Chan C."/>
        </authorList>
    </citation>
    <scope>NUCLEOTIDE SEQUENCE</scope>
</reference>
<accession>A0A812UPU2</accession>
<dbReference type="EMBL" id="CAJNDS010002761">
    <property type="protein sequence ID" value="CAE7588491.1"/>
    <property type="molecule type" value="Genomic_DNA"/>
</dbReference>
<name>A0A812UPU2_9DINO</name>
<evidence type="ECO:0000259" key="2">
    <source>
        <dbReference type="PROSITE" id="PS50020"/>
    </source>
</evidence>
<sequence length="400" mass="44517">MAVLLDALGVRRQGLVARLSSQLASCMLQGSRRNQVILQGSLGGAVVLIPIYPPKRVWRPPSSSLERMPEAASRQLAQLSLVALLATWRAGGVAAPVTTELLEPPRDREGRLLTQLAWNRCEIPAQLQQWRPDFVLSFGALDEIFSRTASNRRAPWSLRVPHIRVKLGLEHRSHKATFPSPELKNDSGLDPADVAISFSGGEQVTFAALLSAMADPAGNMPCGSEGAAGIVRLLRMAQERCSSAPEHPRERPWWERERESRDTLGLPGPWPPKRLPKLQTMWVAVDAADPSRQGRTVDGHVYYWNRETNETTWTSPWGGRRSQLRSRMLQVPSPNGSLGARVTRNSGRIMFGRRSAGRQVRNAQASLVLEYMSRRPTRQAMAPELQELQEPSPPLRRRVA</sequence>
<protein>
    <recommendedName>
        <fullName evidence="2">WW domain-containing protein</fullName>
    </recommendedName>
</protein>
<gene>
    <name evidence="3" type="ORF">SNAT2548_LOCUS33536</name>
</gene>